<dbReference type="EMBL" id="CM042036">
    <property type="protein sequence ID" value="KAI3745143.1"/>
    <property type="molecule type" value="Genomic_DNA"/>
</dbReference>
<name>A0ACB9DFL3_9ASTR</name>
<evidence type="ECO:0000313" key="1">
    <source>
        <dbReference type="EMBL" id="KAI3745143.1"/>
    </source>
</evidence>
<accession>A0ACB9DFL3</accession>
<dbReference type="Proteomes" id="UP001056120">
    <property type="component" value="Linkage Group LG19"/>
</dbReference>
<proteinExistence type="predicted"/>
<sequence>MLCFETRIDSQRYRQRVSEFKTSSSTFIGTTDLAIESYVFYLYSHEIFFVVRKEIMKGKLFYYISNTEIVDDIFVFSVTHLEHLVGQPLDVDIEINNPDVARNKGCRKHRRLIGPGEKQSTKPPKAPRLCRTCMEYIIDHDSRNCKKKFQESTNDTEASSSTQLRSNIFIG</sequence>
<gene>
    <name evidence="1" type="ORF">L1987_58247</name>
</gene>
<reference evidence="2" key="1">
    <citation type="journal article" date="2022" name="Mol. Ecol. Resour.">
        <title>The genomes of chicory, endive, great burdock and yacon provide insights into Asteraceae palaeo-polyploidization history and plant inulin production.</title>
        <authorList>
            <person name="Fan W."/>
            <person name="Wang S."/>
            <person name="Wang H."/>
            <person name="Wang A."/>
            <person name="Jiang F."/>
            <person name="Liu H."/>
            <person name="Zhao H."/>
            <person name="Xu D."/>
            <person name="Zhang Y."/>
        </authorList>
    </citation>
    <scope>NUCLEOTIDE SEQUENCE [LARGE SCALE GENOMIC DNA]</scope>
    <source>
        <strain evidence="2">cv. Yunnan</strain>
    </source>
</reference>
<protein>
    <submittedName>
        <fullName evidence="1">Uncharacterized protein</fullName>
    </submittedName>
</protein>
<reference evidence="1 2" key="2">
    <citation type="journal article" date="2022" name="Mol. Ecol. Resour.">
        <title>The genomes of chicory, endive, great burdock and yacon provide insights into Asteraceae paleo-polyploidization history and plant inulin production.</title>
        <authorList>
            <person name="Fan W."/>
            <person name="Wang S."/>
            <person name="Wang H."/>
            <person name="Wang A."/>
            <person name="Jiang F."/>
            <person name="Liu H."/>
            <person name="Zhao H."/>
            <person name="Xu D."/>
            <person name="Zhang Y."/>
        </authorList>
    </citation>
    <scope>NUCLEOTIDE SEQUENCE [LARGE SCALE GENOMIC DNA]</scope>
    <source>
        <strain evidence="2">cv. Yunnan</strain>
        <tissue evidence="1">Leaves</tissue>
    </source>
</reference>
<comment type="caution">
    <text evidence="1">The sequence shown here is derived from an EMBL/GenBank/DDBJ whole genome shotgun (WGS) entry which is preliminary data.</text>
</comment>
<organism evidence="1 2">
    <name type="scientific">Smallanthus sonchifolius</name>
    <dbReference type="NCBI Taxonomy" id="185202"/>
    <lineage>
        <taxon>Eukaryota</taxon>
        <taxon>Viridiplantae</taxon>
        <taxon>Streptophyta</taxon>
        <taxon>Embryophyta</taxon>
        <taxon>Tracheophyta</taxon>
        <taxon>Spermatophyta</taxon>
        <taxon>Magnoliopsida</taxon>
        <taxon>eudicotyledons</taxon>
        <taxon>Gunneridae</taxon>
        <taxon>Pentapetalae</taxon>
        <taxon>asterids</taxon>
        <taxon>campanulids</taxon>
        <taxon>Asterales</taxon>
        <taxon>Asteraceae</taxon>
        <taxon>Asteroideae</taxon>
        <taxon>Heliantheae alliance</taxon>
        <taxon>Millerieae</taxon>
        <taxon>Smallanthus</taxon>
    </lineage>
</organism>
<evidence type="ECO:0000313" key="2">
    <source>
        <dbReference type="Proteomes" id="UP001056120"/>
    </source>
</evidence>
<keyword evidence="2" id="KW-1185">Reference proteome</keyword>